<evidence type="ECO:0000313" key="9">
    <source>
        <dbReference type="EMBL" id="KAH9837413.1"/>
    </source>
</evidence>
<feature type="transmembrane region" description="Helical" evidence="7">
    <location>
        <begin position="225"/>
        <end position="245"/>
    </location>
</feature>
<evidence type="ECO:0000256" key="1">
    <source>
        <dbReference type="ARBA" id="ARBA00004141"/>
    </source>
</evidence>
<dbReference type="PANTHER" id="PTHR33048">
    <property type="entry name" value="PTH11-LIKE INTEGRAL MEMBRANE PROTEIN (AFU_ORTHOLOGUE AFUA_5G11245)"/>
    <property type="match status" value="1"/>
</dbReference>
<feature type="transmembrane region" description="Helical" evidence="7">
    <location>
        <begin position="71"/>
        <end position="91"/>
    </location>
</feature>
<evidence type="ECO:0000256" key="5">
    <source>
        <dbReference type="ARBA" id="ARBA00038359"/>
    </source>
</evidence>
<keyword evidence="3 7" id="KW-1133">Transmembrane helix</keyword>
<feature type="transmembrane region" description="Helical" evidence="7">
    <location>
        <begin position="39"/>
        <end position="59"/>
    </location>
</feature>
<proteinExistence type="inferred from homology"/>
<reference evidence="9 10" key="2">
    <citation type="journal article" date="2021" name="Curr. Genet.">
        <title>Genetic response to nitrogen starvation in the aggressive Eucalyptus foliar pathogen Teratosphaeria destructans.</title>
        <authorList>
            <person name="Havenga M."/>
            <person name="Wingfield B.D."/>
            <person name="Wingfield M.J."/>
            <person name="Dreyer L.L."/>
            <person name="Roets F."/>
            <person name="Aylward J."/>
        </authorList>
    </citation>
    <scope>NUCLEOTIDE SEQUENCE [LARGE SCALE GENOMIC DNA]</scope>
    <source>
        <strain evidence="9">CMW44962</strain>
    </source>
</reference>
<reference evidence="9 10" key="1">
    <citation type="journal article" date="2018" name="IMA Fungus">
        <title>IMA Genome-F 10: Nine draft genome sequences of Claviceps purpurea s.lat., including C. arundinis, C. humidiphila, and C. cf. spartinae, pseudomolecules for the pitch canker pathogen Fusarium circinatum, draft genome of Davidsoniella eucalypti, Grosmannia galeiformis, Quambalaria eucalypti, and Teratosphaeria destructans.</title>
        <authorList>
            <person name="Wingfield B.D."/>
            <person name="Liu M."/>
            <person name="Nguyen H.D."/>
            <person name="Lane F.A."/>
            <person name="Morgan S.W."/>
            <person name="De Vos L."/>
            <person name="Wilken P.M."/>
            <person name="Duong T.A."/>
            <person name="Aylward J."/>
            <person name="Coetzee M.P."/>
            <person name="Dadej K."/>
            <person name="De Beer Z.W."/>
            <person name="Findlay W."/>
            <person name="Havenga M."/>
            <person name="Kolarik M."/>
            <person name="Menzies J.G."/>
            <person name="Naidoo K."/>
            <person name="Pochopski O."/>
            <person name="Shoukouhi P."/>
            <person name="Santana Q.C."/>
            <person name="Seifert K.A."/>
            <person name="Soal N."/>
            <person name="Steenkamp E.T."/>
            <person name="Tatham C.T."/>
            <person name="van der Nest M.A."/>
            <person name="Wingfield M.J."/>
        </authorList>
    </citation>
    <scope>NUCLEOTIDE SEQUENCE [LARGE SCALE GENOMIC DNA]</scope>
    <source>
        <strain evidence="9">CMW44962</strain>
    </source>
</reference>
<name>A0A9W7SWE5_9PEZI</name>
<dbReference type="OrthoDB" id="5417844at2759"/>
<accession>A0A9W7SWE5</accession>
<keyword evidence="4 7" id="KW-0472">Membrane</keyword>
<dbReference type="Pfam" id="PF20684">
    <property type="entry name" value="Fung_rhodopsin"/>
    <property type="match status" value="1"/>
</dbReference>
<keyword evidence="10" id="KW-1185">Reference proteome</keyword>
<evidence type="ECO:0000256" key="7">
    <source>
        <dbReference type="SAM" id="Phobius"/>
    </source>
</evidence>
<evidence type="ECO:0000256" key="3">
    <source>
        <dbReference type="ARBA" id="ARBA00022989"/>
    </source>
</evidence>
<dbReference type="GO" id="GO:0016020">
    <property type="term" value="C:membrane"/>
    <property type="evidence" value="ECO:0007669"/>
    <property type="project" value="UniProtKB-SubCell"/>
</dbReference>
<comment type="caution">
    <text evidence="9">The sequence shown here is derived from an EMBL/GenBank/DDBJ whole genome shotgun (WGS) entry which is preliminary data.</text>
</comment>
<gene>
    <name evidence="9" type="ORF">Tdes44962_MAKER08379</name>
</gene>
<evidence type="ECO:0000256" key="6">
    <source>
        <dbReference type="SAM" id="MobiDB-lite"/>
    </source>
</evidence>
<dbReference type="EMBL" id="RIBY02000791">
    <property type="protein sequence ID" value="KAH9837413.1"/>
    <property type="molecule type" value="Genomic_DNA"/>
</dbReference>
<feature type="domain" description="Rhodopsin" evidence="8">
    <location>
        <begin position="54"/>
        <end position="283"/>
    </location>
</feature>
<dbReference type="InterPro" id="IPR052337">
    <property type="entry name" value="SAT4-like"/>
</dbReference>
<keyword evidence="2 7" id="KW-0812">Transmembrane</keyword>
<dbReference type="Proteomes" id="UP001138500">
    <property type="component" value="Unassembled WGS sequence"/>
</dbReference>
<evidence type="ECO:0000259" key="8">
    <source>
        <dbReference type="Pfam" id="PF20684"/>
    </source>
</evidence>
<evidence type="ECO:0000256" key="2">
    <source>
        <dbReference type="ARBA" id="ARBA00022692"/>
    </source>
</evidence>
<comment type="similarity">
    <text evidence="5">Belongs to the SAT4 family.</text>
</comment>
<evidence type="ECO:0000313" key="10">
    <source>
        <dbReference type="Proteomes" id="UP001138500"/>
    </source>
</evidence>
<sequence length="432" mass="47433">MSHSLAAHLFGRAESASSQVVSASDLTLPKSSTRQDYIIVGVFLALSTLATLLRGYAIVILKRKGGWDDGLMLLGFLTDVGLAATLVSSNVQFRKPLSLHWVHENLLLAWIYQFFSITALFLVKLSICVLLLRIKLDLWKAFRWTAGVVMGLIIAHWVCSIVIWGVQCIPISKFWSPEQAGQCISLTQWALSVNSITLATDIMVLALPIPLVWLLNVPVRRRLQVIALLSAGSVSIIAGCLRLYYLTRYAEKKGPLVVNIHRADMWAFIEVNLAILCGSAYAFQAFAIHIQEFSSRRSRSSGQTSEKSNKDKKTNKKFFSTFQASGFDLEPDIEMVFNDKNPHPSTSPFRTDSVPTKHSLDTNDTSGWHSSDGQSSVQKGAMTMSSHSRASTDDKASSRLAPGAGSGAPRIIPSYESFGSEDVILMSGHHGS</sequence>
<feature type="transmembrane region" description="Helical" evidence="7">
    <location>
        <begin position="186"/>
        <end position="213"/>
    </location>
</feature>
<dbReference type="PANTHER" id="PTHR33048:SF47">
    <property type="entry name" value="INTEGRAL MEMBRANE PROTEIN-RELATED"/>
    <property type="match status" value="1"/>
</dbReference>
<feature type="transmembrane region" description="Helical" evidence="7">
    <location>
        <begin position="111"/>
        <end position="132"/>
    </location>
</feature>
<feature type="transmembrane region" description="Helical" evidence="7">
    <location>
        <begin position="144"/>
        <end position="166"/>
    </location>
</feature>
<dbReference type="InterPro" id="IPR049326">
    <property type="entry name" value="Rhodopsin_dom_fungi"/>
</dbReference>
<comment type="subcellular location">
    <subcellularLocation>
        <location evidence="1">Membrane</location>
        <topology evidence="1">Multi-pass membrane protein</topology>
    </subcellularLocation>
</comment>
<feature type="region of interest" description="Disordered" evidence="6">
    <location>
        <begin position="335"/>
        <end position="419"/>
    </location>
</feature>
<feature type="compositionally biased region" description="Polar residues" evidence="6">
    <location>
        <begin position="343"/>
        <end position="389"/>
    </location>
</feature>
<feature type="transmembrane region" description="Helical" evidence="7">
    <location>
        <begin position="265"/>
        <end position="290"/>
    </location>
</feature>
<organism evidence="9 10">
    <name type="scientific">Teratosphaeria destructans</name>
    <dbReference type="NCBI Taxonomy" id="418781"/>
    <lineage>
        <taxon>Eukaryota</taxon>
        <taxon>Fungi</taxon>
        <taxon>Dikarya</taxon>
        <taxon>Ascomycota</taxon>
        <taxon>Pezizomycotina</taxon>
        <taxon>Dothideomycetes</taxon>
        <taxon>Dothideomycetidae</taxon>
        <taxon>Mycosphaerellales</taxon>
        <taxon>Teratosphaeriaceae</taxon>
        <taxon>Teratosphaeria</taxon>
    </lineage>
</organism>
<dbReference type="AlphaFoldDB" id="A0A9W7SWE5"/>
<protein>
    <submittedName>
        <fullName evidence="9">Prolyl 3,4-dihydroxylase ofd1</fullName>
    </submittedName>
</protein>
<evidence type="ECO:0000256" key="4">
    <source>
        <dbReference type="ARBA" id="ARBA00023136"/>
    </source>
</evidence>